<dbReference type="InterPro" id="IPR010719">
    <property type="entry name" value="MnmM_MeTrfase"/>
</dbReference>
<accession>A0ABW5R8W7</accession>
<dbReference type="RefSeq" id="WP_379928631.1">
    <property type="nucleotide sequence ID" value="NZ_JBHUMM010000010.1"/>
</dbReference>
<dbReference type="InterPro" id="IPR029063">
    <property type="entry name" value="SAM-dependent_MTases_sf"/>
</dbReference>
<dbReference type="GO" id="GO:0008168">
    <property type="term" value="F:methyltransferase activity"/>
    <property type="evidence" value="ECO:0007669"/>
    <property type="project" value="UniProtKB-KW"/>
</dbReference>
<dbReference type="EMBL" id="JBHUMM010000010">
    <property type="protein sequence ID" value="MFD2671195.1"/>
    <property type="molecule type" value="Genomic_DNA"/>
</dbReference>
<dbReference type="SUPFAM" id="SSF53335">
    <property type="entry name" value="S-adenosyl-L-methionine-dependent methyltransferases"/>
    <property type="match status" value="1"/>
</dbReference>
<gene>
    <name evidence="1" type="ORF">ACFSUC_06210</name>
</gene>
<keyword evidence="2" id="KW-1185">Reference proteome</keyword>
<sequence length="198" mass="21327">MGFVSVLSYAQQLVARKVQPGHVVIDGTAGNGHDTIHLAKLAGRTGHVYAFDIQEQALASTRQNLSAHQGLSDRVTLLQASHSEMSLHIPSKWHQQVQAVMFNFGFLPGSNQQIVTLTETSIAALEDAFSLLKKGGILTAVLYPGHAGGDEEAHAIEKWATALSSSVAQVLSYRMINSQGNPPYLIAVEKRIASSRDD</sequence>
<evidence type="ECO:0000313" key="2">
    <source>
        <dbReference type="Proteomes" id="UP001597497"/>
    </source>
</evidence>
<dbReference type="PANTHER" id="PTHR35276:SF1">
    <property type="entry name" value="TRNA (MNM(5)S(2)U34)-METHYLTRANSFERASE, CHLOROPLASTIC"/>
    <property type="match status" value="1"/>
</dbReference>
<protein>
    <submittedName>
        <fullName evidence="1">Class I SAM-dependent methyltransferase</fullName>
    </submittedName>
</protein>
<dbReference type="Gene3D" id="3.40.50.150">
    <property type="entry name" value="Vaccinia Virus protein VP39"/>
    <property type="match status" value="1"/>
</dbReference>
<dbReference type="Proteomes" id="UP001597497">
    <property type="component" value="Unassembled WGS sequence"/>
</dbReference>
<keyword evidence="1" id="KW-0489">Methyltransferase</keyword>
<dbReference type="GO" id="GO:0032259">
    <property type="term" value="P:methylation"/>
    <property type="evidence" value="ECO:0007669"/>
    <property type="project" value="UniProtKB-KW"/>
</dbReference>
<proteinExistence type="predicted"/>
<comment type="caution">
    <text evidence="1">The sequence shown here is derived from an EMBL/GenBank/DDBJ whole genome shotgun (WGS) entry which is preliminary data.</text>
</comment>
<dbReference type="CDD" id="cd02440">
    <property type="entry name" value="AdoMet_MTases"/>
    <property type="match status" value="1"/>
</dbReference>
<organism evidence="1 2">
    <name type="scientific">Marinicrinis sediminis</name>
    <dbReference type="NCBI Taxonomy" id="1652465"/>
    <lineage>
        <taxon>Bacteria</taxon>
        <taxon>Bacillati</taxon>
        <taxon>Bacillota</taxon>
        <taxon>Bacilli</taxon>
        <taxon>Bacillales</taxon>
        <taxon>Paenibacillaceae</taxon>
    </lineage>
</organism>
<dbReference type="PANTHER" id="PTHR35276">
    <property type="entry name" value="S-ADENOSYL-L-METHIONINE-DEPENDENT METHYLTRANSFERASES SUPERFAMILY PROTEIN"/>
    <property type="match status" value="1"/>
</dbReference>
<name>A0ABW5R8W7_9BACL</name>
<evidence type="ECO:0000313" key="1">
    <source>
        <dbReference type="EMBL" id="MFD2671195.1"/>
    </source>
</evidence>
<dbReference type="Pfam" id="PF06962">
    <property type="entry name" value="rRNA_methylase"/>
    <property type="match status" value="1"/>
</dbReference>
<reference evidence="2" key="1">
    <citation type="journal article" date="2019" name="Int. J. Syst. Evol. Microbiol.">
        <title>The Global Catalogue of Microorganisms (GCM) 10K type strain sequencing project: providing services to taxonomists for standard genome sequencing and annotation.</title>
        <authorList>
            <consortium name="The Broad Institute Genomics Platform"/>
            <consortium name="The Broad Institute Genome Sequencing Center for Infectious Disease"/>
            <person name="Wu L."/>
            <person name="Ma J."/>
        </authorList>
    </citation>
    <scope>NUCLEOTIDE SEQUENCE [LARGE SCALE GENOMIC DNA]</scope>
    <source>
        <strain evidence="2">KCTC 33676</strain>
    </source>
</reference>
<keyword evidence="1" id="KW-0808">Transferase</keyword>